<evidence type="ECO:0000259" key="1">
    <source>
        <dbReference type="SMART" id="SM00871"/>
    </source>
</evidence>
<dbReference type="Proteomes" id="UP000198538">
    <property type="component" value="Unassembled WGS sequence"/>
</dbReference>
<protein>
    <submittedName>
        <fullName evidence="2">Predicted transcriptional regulator YdeE, contains AraC-type DNA-binding domain</fullName>
    </submittedName>
</protein>
<feature type="domain" description="AraC effector-binding" evidence="1">
    <location>
        <begin position="19"/>
        <end position="173"/>
    </location>
</feature>
<dbReference type="STRING" id="582692.SAMN05720606_110117"/>
<dbReference type="PANTHER" id="PTHR36444">
    <property type="entry name" value="TRANSCRIPTIONAL REGULATOR PROTEIN YOBU-RELATED"/>
    <property type="match status" value="1"/>
</dbReference>
<evidence type="ECO:0000313" key="3">
    <source>
        <dbReference type="Proteomes" id="UP000198538"/>
    </source>
</evidence>
<dbReference type="AlphaFoldDB" id="A0A1G5J8D3"/>
<dbReference type="InterPro" id="IPR011256">
    <property type="entry name" value="Reg_factor_effector_dom_sf"/>
</dbReference>
<dbReference type="PANTHER" id="PTHR36444:SF2">
    <property type="entry name" value="TRANSCRIPTIONAL REGULATOR PROTEIN YOBU-RELATED"/>
    <property type="match status" value="1"/>
</dbReference>
<dbReference type="SMART" id="SM00871">
    <property type="entry name" value="AraC_E_bind"/>
    <property type="match status" value="1"/>
</dbReference>
<dbReference type="InterPro" id="IPR029441">
    <property type="entry name" value="Cass2"/>
</dbReference>
<dbReference type="EMBL" id="FMVM01000010">
    <property type="protein sequence ID" value="SCY84211.1"/>
    <property type="molecule type" value="Genomic_DNA"/>
</dbReference>
<dbReference type="InterPro" id="IPR010499">
    <property type="entry name" value="AraC_E-bd"/>
</dbReference>
<gene>
    <name evidence="2" type="ORF">SAMN05720606_110117</name>
</gene>
<dbReference type="GO" id="GO:0003677">
    <property type="term" value="F:DNA binding"/>
    <property type="evidence" value="ECO:0007669"/>
    <property type="project" value="UniProtKB-KW"/>
</dbReference>
<dbReference type="SUPFAM" id="SSF55136">
    <property type="entry name" value="Probable bacterial effector-binding domain"/>
    <property type="match status" value="1"/>
</dbReference>
<organism evidence="2 3">
    <name type="scientific">Paenibacillus polysaccharolyticus</name>
    <dbReference type="NCBI Taxonomy" id="582692"/>
    <lineage>
        <taxon>Bacteria</taxon>
        <taxon>Bacillati</taxon>
        <taxon>Bacillota</taxon>
        <taxon>Bacilli</taxon>
        <taxon>Bacillales</taxon>
        <taxon>Paenibacillaceae</taxon>
        <taxon>Paenibacillus</taxon>
    </lineage>
</organism>
<evidence type="ECO:0000313" key="2">
    <source>
        <dbReference type="EMBL" id="SCY84211.1"/>
    </source>
</evidence>
<reference evidence="3" key="1">
    <citation type="submission" date="2016-10" db="EMBL/GenBank/DDBJ databases">
        <authorList>
            <person name="Varghese N."/>
            <person name="Submissions S."/>
        </authorList>
    </citation>
    <scope>NUCLEOTIDE SEQUENCE [LARGE SCALE GENOMIC DNA]</scope>
    <source>
        <strain evidence="3">BL9</strain>
    </source>
</reference>
<sequence length="176" mass="20118">MALSILLLNEGMRCMKQIQSAELIGKEAATMIGLKWEGTFAEAGAGGIRKVQTEFKRRLHEIKNMMHPDELLGLSYHMTETGFVHYVAVQVDDVAFPNVPEGMVQFEVPAHDYVKYTHIKGESIESSYHLIYAWIEEQGLFLSNEPLTHYEVYPMKQDSNDHEPEFNIFVPVNKKS</sequence>
<dbReference type="Pfam" id="PF14526">
    <property type="entry name" value="Cass2"/>
    <property type="match status" value="1"/>
</dbReference>
<name>A0A1G5J8D3_9BACL</name>
<keyword evidence="2" id="KW-0238">DNA-binding</keyword>
<dbReference type="InterPro" id="IPR053182">
    <property type="entry name" value="YobU-like_regulator"/>
</dbReference>
<accession>A0A1G5J8D3</accession>
<dbReference type="Gene3D" id="3.20.80.10">
    <property type="entry name" value="Regulatory factor, effector binding domain"/>
    <property type="match status" value="1"/>
</dbReference>
<proteinExistence type="predicted"/>
<keyword evidence="3" id="KW-1185">Reference proteome</keyword>